<dbReference type="Proteomes" id="UP000031599">
    <property type="component" value="Unassembled WGS sequence"/>
</dbReference>
<dbReference type="Pfam" id="PF13304">
    <property type="entry name" value="AAA_21"/>
    <property type="match status" value="1"/>
</dbReference>
<dbReference type="InterPro" id="IPR051396">
    <property type="entry name" value="Bact_Antivir_Def_Nuclease"/>
</dbReference>
<dbReference type="Pfam" id="PF13489">
    <property type="entry name" value="Methyltransf_23"/>
    <property type="match status" value="1"/>
</dbReference>
<dbReference type="InterPro" id="IPR029063">
    <property type="entry name" value="SAM-dependent_MTases_sf"/>
</dbReference>
<feature type="domain" description="AAA+ ATPase" evidence="1">
    <location>
        <begin position="26"/>
        <end position="308"/>
    </location>
</feature>
<dbReference type="EMBL" id="JMCC02000006">
    <property type="protein sequence ID" value="KIG19095.1"/>
    <property type="molecule type" value="Genomic_DNA"/>
</dbReference>
<comment type="caution">
    <text evidence="2">The sequence shown here is derived from an EMBL/GenBank/DDBJ whole genome shotgun (WGS) entry which is preliminary data.</text>
</comment>
<dbReference type="InterPro" id="IPR003959">
    <property type="entry name" value="ATPase_AAA_core"/>
</dbReference>
<proteinExistence type="predicted"/>
<organism evidence="2 3">
    <name type="scientific">Enhygromyxa salina</name>
    <dbReference type="NCBI Taxonomy" id="215803"/>
    <lineage>
        <taxon>Bacteria</taxon>
        <taxon>Pseudomonadati</taxon>
        <taxon>Myxococcota</taxon>
        <taxon>Polyangia</taxon>
        <taxon>Nannocystales</taxon>
        <taxon>Nannocystaceae</taxon>
        <taxon>Enhygromyxa</taxon>
    </lineage>
</organism>
<dbReference type="AlphaFoldDB" id="A0A0C2DCC3"/>
<evidence type="ECO:0000259" key="1">
    <source>
        <dbReference type="SMART" id="SM00382"/>
    </source>
</evidence>
<accession>A0A0C2DCC3</accession>
<reference evidence="2 3" key="1">
    <citation type="submission" date="2014-12" db="EMBL/GenBank/DDBJ databases">
        <title>Genome assembly of Enhygromyxa salina DSM 15201.</title>
        <authorList>
            <person name="Sharma G."/>
            <person name="Subramanian S."/>
        </authorList>
    </citation>
    <scope>NUCLEOTIDE SEQUENCE [LARGE SCALE GENOMIC DNA]</scope>
    <source>
        <strain evidence="2 3">DSM 15201</strain>
    </source>
</reference>
<dbReference type="CDD" id="cd02440">
    <property type="entry name" value="AdoMet_MTases"/>
    <property type="match status" value="1"/>
</dbReference>
<dbReference type="PANTHER" id="PTHR43581:SF4">
    <property type="entry name" value="ATP_GTP PHOSPHATASE"/>
    <property type="match status" value="1"/>
</dbReference>
<name>A0A0C2DCC3_9BACT</name>
<gene>
    <name evidence="2" type="ORF">DB30_05999</name>
</gene>
<evidence type="ECO:0000313" key="3">
    <source>
        <dbReference type="Proteomes" id="UP000031599"/>
    </source>
</evidence>
<evidence type="ECO:0000313" key="2">
    <source>
        <dbReference type="EMBL" id="KIG19095.1"/>
    </source>
</evidence>
<dbReference type="GO" id="GO:0016887">
    <property type="term" value="F:ATP hydrolysis activity"/>
    <property type="evidence" value="ECO:0007669"/>
    <property type="project" value="InterPro"/>
</dbReference>
<dbReference type="GO" id="GO:0005524">
    <property type="term" value="F:ATP binding"/>
    <property type="evidence" value="ECO:0007669"/>
    <property type="project" value="InterPro"/>
</dbReference>
<dbReference type="Gene3D" id="3.40.50.150">
    <property type="entry name" value="Vaccinia Virus protein VP39"/>
    <property type="match status" value="1"/>
</dbReference>
<dbReference type="Gene3D" id="3.40.50.300">
    <property type="entry name" value="P-loop containing nucleotide triphosphate hydrolases"/>
    <property type="match status" value="1"/>
</dbReference>
<dbReference type="InterPro" id="IPR003593">
    <property type="entry name" value="AAA+_ATPase"/>
</dbReference>
<dbReference type="SUPFAM" id="SSF53335">
    <property type="entry name" value="S-adenosyl-L-methionine-dependent methyltransferases"/>
    <property type="match status" value="1"/>
</dbReference>
<dbReference type="CDD" id="cd00267">
    <property type="entry name" value="ABC_ATPase"/>
    <property type="match status" value="1"/>
</dbReference>
<dbReference type="SUPFAM" id="SSF52540">
    <property type="entry name" value="P-loop containing nucleoside triphosphate hydrolases"/>
    <property type="match status" value="2"/>
</dbReference>
<dbReference type="PANTHER" id="PTHR43581">
    <property type="entry name" value="ATP/GTP PHOSPHATASE"/>
    <property type="match status" value="1"/>
</dbReference>
<dbReference type="InterPro" id="IPR027417">
    <property type="entry name" value="P-loop_NTPase"/>
</dbReference>
<sequence>MFERIQLDAELAREYGLVADQPLTGLGSIVAITGPNGAGKTRLLRLLAEQLQTDRREFEDFAAITNPEDHDWTEQVNATCRFACDASAEPDEKRKQILGAMKRFMGRYRTSDGGWREFAKTGRWPRVVYLYAGDERSQLYRSRRQHHDTDIQDKDLRAFPKDALEELAQARFLAAHPMWLEGNEDLHERANRFATTVRALIGAELDIHVRGTSMFATLNGRRIDKDTLSEGQRVLLRWAQLIHEEVADLRDAILLIDEPELHLHPHALIEAITRLAELHPAQIWVATHSIPLLAWIGPRHIYSMDQGRPSWAGNQMKRVLGGLLGENDGTERLRTFLTDAGSLAFHQFAAECLLAAGVLPLRDGDPQAAHFVTHISELLQAAEQDVRVLEYGAGRGRLIEAIAALPTGDRARLRYHVYNDPEHTDPADASTCRAQLARLEGSEVTHRYCDDLRQHQLDAADKMDAVVLCNVLHEVSPQDWPRLMDRLRACLRPDGHLLILEDQQMSVGELPHDAGYIVLDEVELCALFNAAAGTPLLRYGQLHAGRLSIAEISAQLLVACTPDCVNKALKQVQQRALDQITTLRRPKGPASPAEPGHRRGRLHAYYALLHTNATLARSDA</sequence>
<protein>
    <recommendedName>
        <fullName evidence="1">AAA+ ATPase domain-containing protein</fullName>
    </recommendedName>
</protein>
<dbReference type="SMART" id="SM00382">
    <property type="entry name" value="AAA"/>
    <property type="match status" value="1"/>
</dbReference>